<name>C4ML21_9CAUD</name>
<keyword evidence="2" id="KW-1185">Reference proteome</keyword>
<dbReference type="RefSeq" id="YP_002922635.1">
    <property type="nucleotide sequence ID" value="NC_012742.1"/>
</dbReference>
<reference evidence="1 2" key="1">
    <citation type="journal article" date="2009" name="Appl. Environ. Microbiol.">
        <title>Genomic characterization of the intron-containing T7-like phage phiL7 of Xanthomonas campestris.</title>
        <authorList>
            <person name="Lee C.N."/>
            <person name="Lin J.W."/>
            <person name="Weng S.F."/>
            <person name="Tseng Y.H."/>
        </authorList>
    </citation>
    <scope>NUCLEOTIDE SEQUENCE</scope>
</reference>
<dbReference type="Proteomes" id="UP000001480">
    <property type="component" value="Segment"/>
</dbReference>
<dbReference type="GeneID" id="7943845"/>
<accession>C4ML21</accession>
<protein>
    <submittedName>
        <fullName evidence="1">p21</fullName>
    </submittedName>
</protein>
<proteinExistence type="predicted"/>
<organism evidence="1 2">
    <name type="scientific">Xanthomonas phage phiL7</name>
    <dbReference type="NCBI Taxonomy" id="538979"/>
    <lineage>
        <taxon>Viruses</taxon>
        <taxon>Duplodnaviria</taxon>
        <taxon>Heunggongvirae</taxon>
        <taxon>Uroviricota</taxon>
        <taxon>Caudoviricetes</taxon>
        <taxon>Eisenstarkvirus</taxon>
        <taxon>Eisenstarkvirus L7</taxon>
    </lineage>
</organism>
<sequence length="166" mass="17505">MLLNESTAFGTRTCIVSPRTEINWNVETNDGEVSFHLERLSTKSMPDGSTFIVERYFDKVLTVPISAVVGRDYEGTPGMTIMAGLKSATRAAYDASAVVPDPDADPIAPYVAIVRDPINGGGSVTFTVEDRGAQLGTMVAGVGELLSPALLALIDLATDQAIGEAL</sequence>
<evidence type="ECO:0000313" key="2">
    <source>
        <dbReference type="Proteomes" id="UP000001480"/>
    </source>
</evidence>
<evidence type="ECO:0000313" key="1">
    <source>
        <dbReference type="EMBL" id="ACE75761.1"/>
    </source>
</evidence>
<dbReference type="KEGG" id="vg:7943845"/>
<dbReference type="EMBL" id="EU717894">
    <property type="protein sequence ID" value="ACE75761.1"/>
    <property type="molecule type" value="Genomic_DNA"/>
</dbReference>